<dbReference type="InterPro" id="IPR008969">
    <property type="entry name" value="CarboxyPept-like_regulatory"/>
</dbReference>
<comment type="similarity">
    <text evidence="4">Belongs to the TonB-dependent receptor family.</text>
</comment>
<protein>
    <submittedName>
        <fullName evidence="6">TonB-linked outer membrane protein, SusC/RagA family</fullName>
    </submittedName>
</protein>
<comment type="subcellular location">
    <subcellularLocation>
        <location evidence="4">Cell outer membrane</location>
        <topology evidence="4">Multi-pass membrane protein</topology>
    </subcellularLocation>
</comment>
<dbReference type="PROSITE" id="PS52016">
    <property type="entry name" value="TONB_DEPENDENT_REC_3"/>
    <property type="match status" value="1"/>
</dbReference>
<keyword evidence="3 4" id="KW-0998">Cell outer membrane</keyword>
<dbReference type="SMART" id="SM00965">
    <property type="entry name" value="STN"/>
    <property type="match status" value="1"/>
</dbReference>
<dbReference type="Pfam" id="PF13715">
    <property type="entry name" value="CarbopepD_reg_2"/>
    <property type="match status" value="1"/>
</dbReference>
<dbReference type="STRING" id="430522.BFS30_03540"/>
<dbReference type="InterPro" id="IPR023997">
    <property type="entry name" value="TonB-dep_OMP_SusC/RagA_CS"/>
</dbReference>
<gene>
    <name evidence="6" type="ORF">SAMN05421820_102369</name>
</gene>
<dbReference type="NCBIfam" id="TIGR04056">
    <property type="entry name" value="OMP_RagA_SusC"/>
    <property type="match status" value="1"/>
</dbReference>
<evidence type="ECO:0000256" key="3">
    <source>
        <dbReference type="ARBA" id="ARBA00023237"/>
    </source>
</evidence>
<keyword evidence="2 4" id="KW-0472">Membrane</keyword>
<evidence type="ECO:0000256" key="4">
    <source>
        <dbReference type="PROSITE-ProRule" id="PRU01360"/>
    </source>
</evidence>
<dbReference type="RefSeq" id="WP_083361710.1">
    <property type="nucleotide sequence ID" value="NZ_FNGY01000002.1"/>
</dbReference>
<dbReference type="NCBIfam" id="TIGR04057">
    <property type="entry name" value="SusC_RagA_signa"/>
    <property type="match status" value="1"/>
</dbReference>
<dbReference type="Proteomes" id="UP000183200">
    <property type="component" value="Unassembled WGS sequence"/>
</dbReference>
<dbReference type="SUPFAM" id="SSF49464">
    <property type="entry name" value="Carboxypeptidase regulatory domain-like"/>
    <property type="match status" value="1"/>
</dbReference>
<keyword evidence="7" id="KW-1185">Reference proteome</keyword>
<dbReference type="Gene3D" id="2.60.40.1120">
    <property type="entry name" value="Carboxypeptidase-like, regulatory domain"/>
    <property type="match status" value="1"/>
</dbReference>
<sequence length="1144" mass="126328">MYRFYAGKPGITDRYIRKIWMIMRLTTTMLLFTLMQVSAATFGQRITLNEHRVSLKNALEKIHNQSGYNFLFDRKVINGIDPITIFVKNEELEVALKKILTNLPLTYVIDGKTILIKPKESSVLDKAVDKLVDLFTTEEIHGQVTDSKGIPIPGATVLIKGSKKATSTDSNGNFKIQVDPKDILLIQMVGFVTKEIPLNGRTEINITLTEEDKALDEVVVVGYGKQKKITITGAVSTINMTDMQTTNRSLSNSLAGKVAGVISMQRSGEPGYDNASFTIRGIGTFTGNAEPLIIIDGVQRDDVNSSFGGSYNNIDPEDIQSISLLKDASSTAVYGARGANGVLIITTKRGVAGKPQISIKTEASMSGLTKTPKMLDGVSWMRLYNEATVNDGNQPVYSEEIIQKTASGLDPYLYPNVNWIKSTYKDWAPGFNTNLNVSGGSQSVRYYVSASFYNQDGSYKVSKQNGYNPNLNFKRYDFRTNLDIDLSPTTLLSMNLDAMLVSSRYPGLSASKIWYNAYLTPPIAFPIQYPDGSWAGPFNNGGSNPVNEIQNSGYATEFRPTIQSIFAINQKLDRFTKGLSAMARFSFDSYSENNNRRSGRNNLFLASARDAEGNLILNQSRVGDQFLGYSQYSQAEKKMYLETNINYDRSFGNHHFGGLFLYNMRSRVVSSAGDVISSIPYKNQGMAFRATYAYADRYLVEFDAGYTGSENFEPGKRFGFFPSVSAGWVISKEPFFDKLSSSMNLLKIRGSHGIVGNDQIGIDAGLKRFPYLNQFGPGRSIGLGFNGAIFNGVTESVIGVENLTWEKATKDNIGIEIGLFNKLNLTIDLYKERRKNILISRSSLSGIIGVTGTVYANLGEMNNQGVDANIEYNENIGNVSLRLYGNFTYNNNKIIQRDEPKQLYAYQQATGQKLGDKLMYVAEGLFTSAEQIAGSPSQFGAILRPGDIKYKDVNRDGVINPFDRVYTGKSDIPTILYGSGFTVGYKGVDLSLFFQGISNATFMANGSAVTGDGATGAGIVPFTGMGQYPSGMLASLENRWTLENPRQDAYYPRLGIANQNSNNYQPSTWWSKDGSFVRLKQATLGYKFSDAFLTKSGIKSVYFYLTGQNLLTFSKFKLWDPELGANASGYPPLRTFALGLKVSF</sequence>
<evidence type="ECO:0000313" key="7">
    <source>
        <dbReference type="Proteomes" id="UP000183200"/>
    </source>
</evidence>
<dbReference type="Pfam" id="PF07715">
    <property type="entry name" value="Plug"/>
    <property type="match status" value="1"/>
</dbReference>
<dbReference type="GO" id="GO:0009279">
    <property type="term" value="C:cell outer membrane"/>
    <property type="evidence" value="ECO:0007669"/>
    <property type="project" value="UniProtKB-SubCell"/>
</dbReference>
<dbReference type="InterPro" id="IPR037066">
    <property type="entry name" value="Plug_dom_sf"/>
</dbReference>
<dbReference type="InterPro" id="IPR039426">
    <property type="entry name" value="TonB-dep_rcpt-like"/>
</dbReference>
<keyword evidence="4" id="KW-0812">Transmembrane</keyword>
<dbReference type="OrthoDB" id="601197at2"/>
<reference evidence="7" key="1">
    <citation type="submission" date="2016-10" db="EMBL/GenBank/DDBJ databases">
        <authorList>
            <person name="Varghese N."/>
            <person name="Submissions S."/>
        </authorList>
    </citation>
    <scope>NUCLEOTIDE SEQUENCE [LARGE SCALE GENOMIC DNA]</scope>
    <source>
        <strain evidence="7">DSM 19110</strain>
    </source>
</reference>
<dbReference type="Gene3D" id="2.170.130.10">
    <property type="entry name" value="TonB-dependent receptor, plug domain"/>
    <property type="match status" value="1"/>
</dbReference>
<dbReference type="InterPro" id="IPR012910">
    <property type="entry name" value="Plug_dom"/>
</dbReference>
<dbReference type="InterPro" id="IPR023996">
    <property type="entry name" value="TonB-dep_OMP_SusC/RagA"/>
</dbReference>
<dbReference type="FunFam" id="2.170.130.10:FF:000003">
    <property type="entry name" value="SusC/RagA family TonB-linked outer membrane protein"/>
    <property type="match status" value="1"/>
</dbReference>
<dbReference type="SUPFAM" id="SSF56935">
    <property type="entry name" value="Porins"/>
    <property type="match status" value="1"/>
</dbReference>
<keyword evidence="1 4" id="KW-0813">Transport</keyword>
<feature type="domain" description="Secretin/TonB short N-terminal" evidence="5">
    <location>
        <begin position="68"/>
        <end position="119"/>
    </location>
</feature>
<proteinExistence type="inferred from homology"/>
<dbReference type="InterPro" id="IPR011662">
    <property type="entry name" value="Secretin/TonB_short_N"/>
</dbReference>
<accession>A0A1G9NMU2</accession>
<evidence type="ECO:0000256" key="2">
    <source>
        <dbReference type="ARBA" id="ARBA00023136"/>
    </source>
</evidence>
<evidence type="ECO:0000259" key="5">
    <source>
        <dbReference type="SMART" id="SM00965"/>
    </source>
</evidence>
<organism evidence="6 7">
    <name type="scientific">Pedobacter steynii</name>
    <dbReference type="NCBI Taxonomy" id="430522"/>
    <lineage>
        <taxon>Bacteria</taxon>
        <taxon>Pseudomonadati</taxon>
        <taxon>Bacteroidota</taxon>
        <taxon>Sphingobacteriia</taxon>
        <taxon>Sphingobacteriales</taxon>
        <taxon>Sphingobacteriaceae</taxon>
        <taxon>Pedobacter</taxon>
    </lineage>
</organism>
<evidence type="ECO:0000313" key="6">
    <source>
        <dbReference type="EMBL" id="SDL87357.1"/>
    </source>
</evidence>
<name>A0A1G9NMU2_9SPHI</name>
<evidence type="ECO:0000256" key="1">
    <source>
        <dbReference type="ARBA" id="ARBA00022448"/>
    </source>
</evidence>
<dbReference type="AlphaFoldDB" id="A0A1G9NMU2"/>
<dbReference type="Pfam" id="PF07660">
    <property type="entry name" value="STN"/>
    <property type="match status" value="1"/>
</dbReference>
<keyword evidence="4" id="KW-1134">Transmembrane beta strand</keyword>
<dbReference type="EMBL" id="FNGY01000002">
    <property type="protein sequence ID" value="SDL87357.1"/>
    <property type="molecule type" value="Genomic_DNA"/>
</dbReference>